<proteinExistence type="predicted"/>
<evidence type="ECO:0000313" key="2">
    <source>
        <dbReference type="Proteomes" id="UP000647339"/>
    </source>
</evidence>
<gene>
    <name evidence="1" type="ORF">GCM10011339_44130</name>
</gene>
<dbReference type="SUPFAM" id="SSF63829">
    <property type="entry name" value="Calcium-dependent phosphotriesterase"/>
    <property type="match status" value="1"/>
</dbReference>
<keyword evidence="2" id="KW-1185">Reference proteome</keyword>
<accession>A0ABQ1VBC7</accession>
<dbReference type="EMBL" id="BMIU01000036">
    <property type="protein sequence ID" value="GGF50766.1"/>
    <property type="molecule type" value="Genomic_DNA"/>
</dbReference>
<protein>
    <submittedName>
        <fullName evidence="1">Uncharacterized protein</fullName>
    </submittedName>
</protein>
<sequence>MKELDHKIISSEIKLDGSLINSTIYKNSIDFILNSESMEIGEHRIDMVLHVDTESGSLANVAGAEFYVIKQSFKVIIDPTPPEFDSYRGGFENGYLTYRWNGPDSQSNFIYEILRHGLRDTLIYDPQANHFIDYGYVGGAQSNMIRAKGFDFKEVIGSDEVYQIPADFKLTKDAEGMVRLVWSNSVINTEKVQMSIMEYSLFDSPKPYPYSSSGEILIGKPGFMQELHVIISLYRTGYLSQKASISVDLKPTPNLKPFIAYAMLKERNKLLITSNETMYRYDLEGFVLEDSLSLNDQGLNKNLSLTVSPDESKVFISDDYGHLISFNPIDFNVTHHKIEPTIEKFTDQNSLLTTVKLGNVTDNGLLAMKFWKGDHYAMVLDTNGGEVLWHSPPSNHYAPTVSNDGEYIAVDLGVPYANYEGWILKLKDGHYHPMGKIDGGDHAFLPGGKEVMSITRQSELTHYTDGDYIRVYNLMSPPQDTNSTFNRLRDFSIPYKSGLNKMDYDPITNLIGFTYSDNIDLFDLNTMQFEQSFSGPLLQYSNGHLLNKAGFIKTAP</sequence>
<evidence type="ECO:0000313" key="1">
    <source>
        <dbReference type="EMBL" id="GGF50766.1"/>
    </source>
</evidence>
<organism evidence="1 2">
    <name type="scientific">Echinicola rosea</name>
    <dbReference type="NCBI Taxonomy" id="1807691"/>
    <lineage>
        <taxon>Bacteria</taxon>
        <taxon>Pseudomonadati</taxon>
        <taxon>Bacteroidota</taxon>
        <taxon>Cytophagia</taxon>
        <taxon>Cytophagales</taxon>
        <taxon>Cyclobacteriaceae</taxon>
        <taxon>Echinicola</taxon>
    </lineage>
</organism>
<reference evidence="2" key="1">
    <citation type="journal article" date="2019" name="Int. J. Syst. Evol. Microbiol.">
        <title>The Global Catalogue of Microorganisms (GCM) 10K type strain sequencing project: providing services to taxonomists for standard genome sequencing and annotation.</title>
        <authorList>
            <consortium name="The Broad Institute Genomics Platform"/>
            <consortium name="The Broad Institute Genome Sequencing Center for Infectious Disease"/>
            <person name="Wu L."/>
            <person name="Ma J."/>
        </authorList>
    </citation>
    <scope>NUCLEOTIDE SEQUENCE [LARGE SCALE GENOMIC DNA]</scope>
    <source>
        <strain evidence="2">CGMCC 1.15407</strain>
    </source>
</reference>
<name>A0ABQ1VBC7_9BACT</name>
<dbReference type="Proteomes" id="UP000647339">
    <property type="component" value="Unassembled WGS sequence"/>
</dbReference>
<comment type="caution">
    <text evidence="1">The sequence shown here is derived from an EMBL/GenBank/DDBJ whole genome shotgun (WGS) entry which is preliminary data.</text>
</comment>